<dbReference type="Gene3D" id="2.60.120.1440">
    <property type="match status" value="1"/>
</dbReference>
<dbReference type="EMBL" id="AP021861">
    <property type="protein sequence ID" value="BBO33817.1"/>
    <property type="molecule type" value="Genomic_DNA"/>
</dbReference>
<keyword evidence="2" id="KW-1185">Reference proteome</keyword>
<evidence type="ECO:0000313" key="1">
    <source>
        <dbReference type="EMBL" id="BBO33817.1"/>
    </source>
</evidence>
<dbReference type="Gene3D" id="2.60.120.260">
    <property type="entry name" value="Galactose-binding domain-like"/>
    <property type="match status" value="1"/>
</dbReference>
<evidence type="ECO:0008006" key="3">
    <source>
        <dbReference type="Google" id="ProtNLM"/>
    </source>
</evidence>
<evidence type="ECO:0000313" key="2">
    <source>
        <dbReference type="Proteomes" id="UP000326837"/>
    </source>
</evidence>
<dbReference type="GO" id="GO:0016989">
    <property type="term" value="F:sigma factor antagonist activity"/>
    <property type="evidence" value="ECO:0007669"/>
    <property type="project" value="TreeGrafter"/>
</dbReference>
<organism evidence="1 2">
    <name type="scientific">Lacipirellula parvula</name>
    <dbReference type="NCBI Taxonomy" id="2650471"/>
    <lineage>
        <taxon>Bacteria</taxon>
        <taxon>Pseudomonadati</taxon>
        <taxon>Planctomycetota</taxon>
        <taxon>Planctomycetia</taxon>
        <taxon>Pirellulales</taxon>
        <taxon>Lacipirellulaceae</taxon>
        <taxon>Lacipirellula</taxon>
    </lineage>
</organism>
<accession>A0A5K7XCU3</accession>
<dbReference type="AlphaFoldDB" id="A0A5K7XCU3"/>
<gene>
    <name evidence="1" type="ORF">PLANPX_3429</name>
</gene>
<dbReference type="PANTHER" id="PTHR30273:SF2">
    <property type="entry name" value="PROTEIN FECR"/>
    <property type="match status" value="1"/>
</dbReference>
<dbReference type="KEGG" id="lpav:PLANPX_3429"/>
<proteinExistence type="predicted"/>
<name>A0A5K7XCU3_9BACT</name>
<dbReference type="PANTHER" id="PTHR30273">
    <property type="entry name" value="PERIPLASMIC SIGNAL SENSOR AND SIGMA FACTOR ACTIVATOR FECR-RELATED"/>
    <property type="match status" value="1"/>
</dbReference>
<dbReference type="RefSeq" id="WP_152099509.1">
    <property type="nucleotide sequence ID" value="NZ_AP021861.1"/>
</dbReference>
<sequence length="525" mass="57669">MPLPRHDADELFRLLSLQWDDACPPEVLARIEQIARTHGDSAIELILEYSALHADIDAVVASSQAFDRAIEGIEQTRRKPRKLASPQHVAAARAEKPRGVQISKWQAVFVMAASLLLAVGGSYWLDPHVRQERASMGMGGVPMILRPPQTVACVTRLTNATWAHSLVLKEGQTLKEHQRLELLTGAAQLSMACGAEIVLKAPCTIRLRSDDFVYLEAGDLTAEVAKWATGFVVDTKGLRITDLGTRFAVSAGPSGIAEAHVLEGEVLAEPMKTHRPKQSSMLLNAGEAIRVSLQKATIDQILAESDRFVSRLKQFRPLRPIQLRNTGISLSVGQDDPHWTVTAGDPAYGPYPHPAIITEGDPSYLDNMPDGSQWISVKRDVWPGIPTSSTHTFETRFNLNGYDPATVYIIGSFLVDNSISEIRINGKPVDFNRWVTTWDVHDFESFHTIEILDGFVAGENVIAVDVFNTPSHPDNPELPNPMGLRVEWQAFGCEAEPAATPAPSVAGFEVFLRQAENLFAGVKIM</sequence>
<reference evidence="2" key="1">
    <citation type="submission" date="2019-10" db="EMBL/GenBank/DDBJ databases">
        <title>Lacipirellula parvula gen. nov., sp. nov., representing a lineage of planctomycetes widespread in freshwater anoxic habitats, and description of the family Lacipirellulaceae.</title>
        <authorList>
            <person name="Dedysh S.N."/>
            <person name="Kulichevskaya I.S."/>
            <person name="Beletsky A.V."/>
            <person name="Rakitin A.L."/>
            <person name="Mardanov A.V."/>
            <person name="Ivanova A.A."/>
            <person name="Saltykova V.X."/>
            <person name="Rijpstra W.I.C."/>
            <person name="Sinninghe Damste J.S."/>
            <person name="Ravin N.V."/>
        </authorList>
    </citation>
    <scope>NUCLEOTIDE SEQUENCE [LARGE SCALE GENOMIC DNA]</scope>
    <source>
        <strain evidence="2">PX69</strain>
    </source>
</reference>
<dbReference type="InterPro" id="IPR012373">
    <property type="entry name" value="Ferrdict_sens_TM"/>
</dbReference>
<protein>
    <recommendedName>
        <fullName evidence="3">FecR protein domain-containing protein</fullName>
    </recommendedName>
</protein>
<dbReference type="Proteomes" id="UP000326837">
    <property type="component" value="Chromosome"/>
</dbReference>